<comment type="caution">
    <text evidence="5">The sequence shown here is derived from an EMBL/GenBank/DDBJ whole genome shotgun (WGS) entry which is preliminary data.</text>
</comment>
<reference evidence="5" key="1">
    <citation type="submission" date="2021-07" db="EMBL/GenBank/DDBJ databases">
        <title>Aureisphaera sp. CAU 1614 isolated from sea sediment.</title>
        <authorList>
            <person name="Kim W."/>
        </authorList>
    </citation>
    <scope>NUCLEOTIDE SEQUENCE</scope>
    <source>
        <strain evidence="5">CAU 1614</strain>
    </source>
</reference>
<dbReference type="Pfam" id="PF00196">
    <property type="entry name" value="GerE"/>
    <property type="match status" value="1"/>
</dbReference>
<organism evidence="5 6">
    <name type="scientific">Halomarinibacterium sedimenti</name>
    <dbReference type="NCBI Taxonomy" id="2857106"/>
    <lineage>
        <taxon>Bacteria</taxon>
        <taxon>Pseudomonadati</taxon>
        <taxon>Bacteroidota</taxon>
        <taxon>Flavobacteriia</taxon>
        <taxon>Flavobacteriales</taxon>
        <taxon>Flavobacteriaceae</taxon>
        <taxon>Halomarinibacterium</taxon>
    </lineage>
</organism>
<dbReference type="RefSeq" id="WP_219052060.1">
    <property type="nucleotide sequence ID" value="NZ_JAHWDP010000002.1"/>
</dbReference>
<dbReference type="EMBL" id="JAHWDP010000002">
    <property type="protein sequence ID" value="MBW2937642.1"/>
    <property type="molecule type" value="Genomic_DNA"/>
</dbReference>
<keyword evidence="1" id="KW-0805">Transcription regulation</keyword>
<protein>
    <submittedName>
        <fullName evidence="5">Helix-turn-helix transcriptional regulator</fullName>
    </submittedName>
</protein>
<dbReference type="InterPro" id="IPR000792">
    <property type="entry name" value="Tscrpt_reg_LuxR_C"/>
</dbReference>
<evidence type="ECO:0000256" key="2">
    <source>
        <dbReference type="ARBA" id="ARBA00023125"/>
    </source>
</evidence>
<evidence type="ECO:0000259" key="4">
    <source>
        <dbReference type="PROSITE" id="PS50043"/>
    </source>
</evidence>
<dbReference type="GO" id="GO:0003677">
    <property type="term" value="F:DNA binding"/>
    <property type="evidence" value="ECO:0007669"/>
    <property type="project" value="UniProtKB-KW"/>
</dbReference>
<dbReference type="AlphaFoldDB" id="A0A9X1FND6"/>
<keyword evidence="3" id="KW-0804">Transcription</keyword>
<gene>
    <name evidence="5" type="ORF">KXJ69_05960</name>
</gene>
<dbReference type="Proteomes" id="UP001138686">
    <property type="component" value="Unassembled WGS sequence"/>
</dbReference>
<evidence type="ECO:0000313" key="6">
    <source>
        <dbReference type="Proteomes" id="UP001138686"/>
    </source>
</evidence>
<accession>A0A9X1FND6</accession>
<dbReference type="PANTHER" id="PTHR44688:SF16">
    <property type="entry name" value="DNA-BINDING TRANSCRIPTIONAL ACTIVATOR DEVR_DOSR"/>
    <property type="match status" value="1"/>
</dbReference>
<evidence type="ECO:0000256" key="1">
    <source>
        <dbReference type="ARBA" id="ARBA00023015"/>
    </source>
</evidence>
<dbReference type="CDD" id="cd06170">
    <property type="entry name" value="LuxR_C_like"/>
    <property type="match status" value="1"/>
</dbReference>
<keyword evidence="2" id="KW-0238">DNA-binding</keyword>
<evidence type="ECO:0000256" key="3">
    <source>
        <dbReference type="ARBA" id="ARBA00023163"/>
    </source>
</evidence>
<proteinExistence type="predicted"/>
<dbReference type="PANTHER" id="PTHR44688">
    <property type="entry name" value="DNA-BINDING TRANSCRIPTIONAL ACTIVATOR DEVR_DOSR"/>
    <property type="match status" value="1"/>
</dbReference>
<dbReference type="GO" id="GO:0006355">
    <property type="term" value="P:regulation of DNA-templated transcription"/>
    <property type="evidence" value="ECO:0007669"/>
    <property type="project" value="InterPro"/>
</dbReference>
<sequence>MESKEKLLTTATVNTIKMLSKVEREILLNIKQGKTSAEIAAVRNCSTRTVEKHRSNIIQKLGIKSSQNALLLWIVKHPNLFKT</sequence>
<dbReference type="SMART" id="SM00421">
    <property type="entry name" value="HTH_LUXR"/>
    <property type="match status" value="1"/>
</dbReference>
<keyword evidence="6" id="KW-1185">Reference proteome</keyword>
<evidence type="ECO:0000313" key="5">
    <source>
        <dbReference type="EMBL" id="MBW2937642.1"/>
    </source>
</evidence>
<dbReference type="PROSITE" id="PS50043">
    <property type="entry name" value="HTH_LUXR_2"/>
    <property type="match status" value="1"/>
</dbReference>
<feature type="domain" description="HTH luxR-type" evidence="4">
    <location>
        <begin position="12"/>
        <end position="77"/>
    </location>
</feature>
<name>A0A9X1FND6_9FLAO</name>